<dbReference type="AlphaFoldDB" id="Q11EY6"/>
<dbReference type="HOGENOM" id="CLU_072759_0_0_5"/>
<proteinExistence type="predicted"/>
<name>Q11EY6_CHESB</name>
<dbReference type="STRING" id="266779.Meso_2662"/>
<dbReference type="eggNOG" id="COG0715">
    <property type="taxonomic scope" value="Bacteria"/>
</dbReference>
<gene>
    <name evidence="1" type="ordered locus">Meso_2662</name>
</gene>
<reference evidence="1" key="1">
    <citation type="submission" date="2006-06" db="EMBL/GenBank/DDBJ databases">
        <title>Complete sequence of chromosome of Chelativorans sp. BNC1.</title>
        <authorList>
            <consortium name="US DOE Joint Genome Institute"/>
            <person name="Copeland A."/>
            <person name="Lucas S."/>
            <person name="Lapidus A."/>
            <person name="Barry K."/>
            <person name="Detter J.C."/>
            <person name="Glavina del Rio T."/>
            <person name="Hammon N."/>
            <person name="Israni S."/>
            <person name="Dalin E."/>
            <person name="Tice H."/>
            <person name="Pitluck S."/>
            <person name="Chertkov O."/>
            <person name="Brettin T."/>
            <person name="Bruce D."/>
            <person name="Han C."/>
            <person name="Tapia R."/>
            <person name="Gilna P."/>
            <person name="Schmutz J."/>
            <person name="Larimer F."/>
            <person name="Land M."/>
            <person name="Hauser L."/>
            <person name="Kyrpides N."/>
            <person name="Mikhailova N."/>
            <person name="Richardson P."/>
        </authorList>
    </citation>
    <scope>NUCLEOTIDE SEQUENCE</scope>
    <source>
        <strain evidence="1">BNC1</strain>
    </source>
</reference>
<sequence>MRKRQALSIGAFGFDRIRPLLDGRVELEGYTFRSPRHYSIHNQFSYLSRSQLALCEVGLGFFSAYLESGYRNYVGLPIPIARAFRHETIYVRKGGKIKSPEDLNGARIGLPDFNGTSAIWQKGLLQDQYGIDLTKIKWIVGKVDESFISWHKPNKYILDAFDVEIATPEDTLSDKLQAGEIDALLAYRRPEAFRSRRDIIRLFPDYVSEEKKYFRETKIFPVLHVIALRRTEIDRDPDLPNKLVAAFTAAKNIVIEEIRETLYPFASVPFLSHAVEESESIFGMDIWPYGFDELQLPLKTFLRYCAEQRVTRKLLDVKEIFELERSRIAA</sequence>
<protein>
    <submittedName>
        <fullName evidence="1">4,5-dihydroxyphthalate decarboxylase</fullName>
    </submittedName>
</protein>
<dbReference type="SUPFAM" id="SSF53850">
    <property type="entry name" value="Periplasmic binding protein-like II"/>
    <property type="match status" value="1"/>
</dbReference>
<dbReference type="KEGG" id="mes:Meso_2662"/>
<evidence type="ECO:0000313" key="1">
    <source>
        <dbReference type="EMBL" id="ABG64039.1"/>
    </source>
</evidence>
<organism evidence="1">
    <name type="scientific">Chelativorans sp. (strain BNC1)</name>
    <dbReference type="NCBI Taxonomy" id="266779"/>
    <lineage>
        <taxon>Bacteria</taxon>
        <taxon>Pseudomonadati</taxon>
        <taxon>Pseudomonadota</taxon>
        <taxon>Alphaproteobacteria</taxon>
        <taxon>Hyphomicrobiales</taxon>
        <taxon>Phyllobacteriaceae</taxon>
        <taxon>Chelativorans</taxon>
    </lineage>
</organism>
<dbReference type="EMBL" id="CP000390">
    <property type="protein sequence ID" value="ABG64039.1"/>
    <property type="molecule type" value="Genomic_DNA"/>
</dbReference>
<accession>Q11EY6</accession>
<dbReference type="Gene3D" id="3.40.190.10">
    <property type="entry name" value="Periplasmic binding protein-like II"/>
    <property type="match status" value="1"/>
</dbReference>